<evidence type="ECO:0000256" key="1">
    <source>
        <dbReference type="SAM" id="MobiDB-lite"/>
    </source>
</evidence>
<sequence length="231" mass="25459">MATLITVLKGGGRYDATWVARLADGVRRHAPTFERILCLTDLPLAVDGVERVPLRHDWPAWWAKMEAFRPGLVDGTALLCDLDTVLTGPADALAEPGLAAMEDYFHRGRVSSALLRWHGDELSPLYAAFAAEPERWMRPGSCGPVPNAVHGDQVVIDHLLGRRDRRPLFLQHRYPALLDFYDPRRDAHGPVVIFIGDAKPDTAQGSVHAAWLGSRGKGNPDSPRPPSALER</sequence>
<feature type="compositionally biased region" description="Pro residues" evidence="1">
    <location>
        <begin position="222"/>
        <end position="231"/>
    </location>
</feature>
<dbReference type="RefSeq" id="WP_048435982.1">
    <property type="nucleotide sequence ID" value="NZ_LWHQ01000064.1"/>
</dbReference>
<dbReference type="STRING" id="427683.A5481_27230"/>
<feature type="region of interest" description="Disordered" evidence="1">
    <location>
        <begin position="211"/>
        <end position="231"/>
    </location>
</feature>
<comment type="caution">
    <text evidence="2">The sequence shown here is derived from an EMBL/GenBank/DDBJ whole genome shotgun (WGS) entry which is preliminary data.</text>
</comment>
<gene>
    <name evidence="2" type="ORF">A5481_27230</name>
</gene>
<evidence type="ECO:0000313" key="2">
    <source>
        <dbReference type="EMBL" id="OAS18107.1"/>
    </source>
</evidence>
<dbReference type="AlphaFoldDB" id="A0A179RZN3"/>
<evidence type="ECO:0000313" key="3">
    <source>
        <dbReference type="Proteomes" id="UP000078316"/>
    </source>
</evidence>
<reference evidence="2 3" key="1">
    <citation type="submission" date="2016-04" db="EMBL/GenBank/DDBJ databases">
        <authorList>
            <person name="Evans L.H."/>
            <person name="Alamgir A."/>
            <person name="Owens N."/>
            <person name="Weber N.D."/>
            <person name="Virtaneva K."/>
            <person name="Barbian K."/>
            <person name="Babar A."/>
            <person name="Rosenke K."/>
        </authorList>
    </citation>
    <scope>NUCLEOTIDE SEQUENCE [LARGE SCALE GENOMIC DNA]</scope>
    <source>
        <strain evidence="2 3">PMB02</strain>
    </source>
</reference>
<dbReference type="Proteomes" id="UP000078316">
    <property type="component" value="Unassembled WGS sequence"/>
</dbReference>
<proteinExistence type="predicted"/>
<dbReference type="EMBL" id="LWHQ01000064">
    <property type="protein sequence ID" value="OAS18107.1"/>
    <property type="molecule type" value="Genomic_DNA"/>
</dbReference>
<evidence type="ECO:0008006" key="4">
    <source>
        <dbReference type="Google" id="ProtNLM"/>
    </source>
</evidence>
<protein>
    <recommendedName>
        <fullName evidence="4">Glycosyltransferase</fullName>
    </recommendedName>
</protein>
<name>A0A179RZN3_9HYPH</name>
<dbReference type="OrthoDB" id="564871at2"/>
<accession>A0A179RZN3</accession>
<organism evidence="2 3">
    <name type="scientific">Methylobacterium platani</name>
    <dbReference type="NCBI Taxonomy" id="427683"/>
    <lineage>
        <taxon>Bacteria</taxon>
        <taxon>Pseudomonadati</taxon>
        <taxon>Pseudomonadota</taxon>
        <taxon>Alphaproteobacteria</taxon>
        <taxon>Hyphomicrobiales</taxon>
        <taxon>Methylobacteriaceae</taxon>
        <taxon>Methylobacterium</taxon>
    </lineage>
</organism>